<evidence type="ECO:0000256" key="1">
    <source>
        <dbReference type="ARBA" id="ARBA00010701"/>
    </source>
</evidence>
<feature type="active site" description="Nucleophile" evidence="8">
    <location>
        <position position="164"/>
    </location>
</feature>
<comment type="similarity">
    <text evidence="1 7">Belongs to the AB hydrolase superfamily. Lipase family.</text>
</comment>
<dbReference type="InterPro" id="IPR025483">
    <property type="entry name" value="Lipase_euk"/>
</dbReference>
<protein>
    <recommendedName>
        <fullName evidence="7">Lipase</fullName>
    </recommendedName>
</protein>
<feature type="chain" id="PRO_5044560949" description="Lipase" evidence="9">
    <location>
        <begin position="21"/>
        <end position="408"/>
    </location>
</feature>
<dbReference type="PIRSF" id="PIRSF000862">
    <property type="entry name" value="Steryl_ester_lip"/>
    <property type="match status" value="1"/>
</dbReference>
<dbReference type="EnsemblMetazoa" id="MDOA009198-RA">
    <property type="protein sequence ID" value="MDOA009198-PA"/>
    <property type="gene ID" value="MDOA009198"/>
</dbReference>
<dbReference type="STRING" id="7370.A0A1I8MWM9"/>
<proteinExistence type="inferred from homology"/>
<organism evidence="11">
    <name type="scientific">Musca domestica</name>
    <name type="common">House fly</name>
    <dbReference type="NCBI Taxonomy" id="7370"/>
    <lineage>
        <taxon>Eukaryota</taxon>
        <taxon>Metazoa</taxon>
        <taxon>Ecdysozoa</taxon>
        <taxon>Arthropoda</taxon>
        <taxon>Hexapoda</taxon>
        <taxon>Insecta</taxon>
        <taxon>Pterygota</taxon>
        <taxon>Neoptera</taxon>
        <taxon>Endopterygota</taxon>
        <taxon>Diptera</taxon>
        <taxon>Brachycera</taxon>
        <taxon>Muscomorpha</taxon>
        <taxon>Muscoidea</taxon>
        <taxon>Muscidae</taxon>
        <taxon>Musca</taxon>
    </lineage>
</organism>
<feature type="active site" description="Charge relay system" evidence="8">
    <location>
        <position position="335"/>
    </location>
</feature>
<reference evidence="11" key="1">
    <citation type="submission" date="2020-05" db="UniProtKB">
        <authorList>
            <consortium name="EnsemblMetazoa"/>
        </authorList>
    </citation>
    <scope>IDENTIFICATION</scope>
    <source>
        <strain evidence="11">Aabys</strain>
    </source>
</reference>
<dbReference type="InterPro" id="IPR029058">
    <property type="entry name" value="AB_hydrolase_fold"/>
</dbReference>
<evidence type="ECO:0000256" key="7">
    <source>
        <dbReference type="PIRNR" id="PIRNR000862"/>
    </source>
</evidence>
<keyword evidence="12" id="KW-1185">Reference proteome</keyword>
<gene>
    <name evidence="11" type="primary">101897441</name>
    <name evidence="13" type="synonym">LOC101897441</name>
</gene>
<dbReference type="VEuPathDB" id="VectorBase:MDOMA2_005869"/>
<dbReference type="Proteomes" id="UP001652621">
    <property type="component" value="Unplaced"/>
</dbReference>
<dbReference type="Gene3D" id="3.40.50.1820">
    <property type="entry name" value="alpha/beta hydrolase"/>
    <property type="match status" value="1"/>
</dbReference>
<dbReference type="InterPro" id="IPR006693">
    <property type="entry name" value="AB_hydrolase_lipase"/>
</dbReference>
<feature type="domain" description="Partial AB-hydrolase lipase" evidence="10">
    <location>
        <begin position="28"/>
        <end position="89"/>
    </location>
</feature>
<accession>A0A1I8MWM9</accession>
<dbReference type="Pfam" id="PF04083">
    <property type="entry name" value="Abhydro_lipase"/>
    <property type="match status" value="1"/>
</dbReference>
<keyword evidence="4 7" id="KW-0442">Lipid degradation</keyword>
<keyword evidence="2 9" id="KW-0732">Signal</keyword>
<evidence type="ECO:0000256" key="8">
    <source>
        <dbReference type="PIRSR" id="PIRSR000862-1"/>
    </source>
</evidence>
<evidence type="ECO:0000313" key="11">
    <source>
        <dbReference type="EnsemblMetazoa" id="MDOA009198-PA"/>
    </source>
</evidence>
<dbReference type="FunFam" id="3.40.50.1820:FF:000057">
    <property type="entry name" value="Lipase"/>
    <property type="match status" value="1"/>
</dbReference>
<evidence type="ECO:0000256" key="3">
    <source>
        <dbReference type="ARBA" id="ARBA00022801"/>
    </source>
</evidence>
<evidence type="ECO:0000256" key="5">
    <source>
        <dbReference type="ARBA" id="ARBA00023098"/>
    </source>
</evidence>
<keyword evidence="5" id="KW-0443">Lipid metabolism</keyword>
<dbReference type="RefSeq" id="XP_005177028.1">
    <property type="nucleotide sequence ID" value="XM_005176971.3"/>
</dbReference>
<dbReference type="VEuPathDB" id="VectorBase:MDOA009198"/>
<keyword evidence="3 7" id="KW-0378">Hydrolase</keyword>
<sequence>MKVFWTLGIILLVILKLNDLQTRKSRCDLITEHGYPCEEHTFTTKDGYLLTMFRIPYSPVTKNQNLANKPPVLFMHCIYCSSDIFLLNGPNDGLPFMLVDRGYDVWLGNVRGNIYSQNHVQLSPWSRAFWNFTLDEIGRYDIAAKIDYIIARTGQPSTHFVGYSQGTAVFSILLSERPSYGEKIRSTHFLGQGVFLCHMKSLPVLSRAFVMGRPSMSWMGQYSSHSVDRLLNIIAPPICKWFATPCLMLFQFVVGWNSPHFNRTLLGDFLRTTPSAAGNLQTLHFYQSIKNCQFRKYDFGEKGNLAHYGTAEPPPYHLEAIQLKHPINIYYGDNDFIVSLKDVERLYNILGNRTILRRIPYPKYNHLDLALARDVKEVLNDCIVDQMQEYEGRSFKGNLCEHFNKNAF</sequence>
<dbReference type="AlphaFoldDB" id="A0A1I8MWM9"/>
<evidence type="ECO:0000256" key="6">
    <source>
        <dbReference type="ARBA" id="ARBA00023180"/>
    </source>
</evidence>
<dbReference type="PANTHER" id="PTHR11005">
    <property type="entry name" value="LYSOSOMAL ACID LIPASE-RELATED"/>
    <property type="match status" value="1"/>
</dbReference>
<name>A0A1I8MWM9_MUSDO</name>
<evidence type="ECO:0000313" key="13">
    <source>
        <dbReference type="RefSeq" id="XP_005177028.1"/>
    </source>
</evidence>
<dbReference type="KEGG" id="mde:101897441"/>
<feature type="active site" description="Charge relay system" evidence="8">
    <location>
        <position position="366"/>
    </location>
</feature>
<keyword evidence="6" id="KW-0325">Glycoprotein</keyword>
<evidence type="ECO:0000313" key="12">
    <source>
        <dbReference type="Proteomes" id="UP001652621"/>
    </source>
</evidence>
<dbReference type="GeneID" id="101897441"/>
<evidence type="ECO:0000256" key="2">
    <source>
        <dbReference type="ARBA" id="ARBA00022729"/>
    </source>
</evidence>
<dbReference type="eggNOG" id="KOG2624">
    <property type="taxonomic scope" value="Eukaryota"/>
</dbReference>
<dbReference type="GO" id="GO:0016042">
    <property type="term" value="P:lipid catabolic process"/>
    <property type="evidence" value="ECO:0007669"/>
    <property type="project" value="UniProtKB-KW"/>
</dbReference>
<dbReference type="OrthoDB" id="9974421at2759"/>
<reference evidence="13" key="2">
    <citation type="submission" date="2025-04" db="UniProtKB">
        <authorList>
            <consortium name="RefSeq"/>
        </authorList>
    </citation>
    <scope>IDENTIFICATION</scope>
    <source>
        <strain evidence="13">Aabys</strain>
    </source>
</reference>
<evidence type="ECO:0000259" key="10">
    <source>
        <dbReference type="Pfam" id="PF04083"/>
    </source>
</evidence>
<evidence type="ECO:0000256" key="9">
    <source>
        <dbReference type="SAM" id="SignalP"/>
    </source>
</evidence>
<evidence type="ECO:0000256" key="4">
    <source>
        <dbReference type="ARBA" id="ARBA00022963"/>
    </source>
</evidence>
<dbReference type="GO" id="GO:0016788">
    <property type="term" value="F:hydrolase activity, acting on ester bonds"/>
    <property type="evidence" value="ECO:0007669"/>
    <property type="project" value="InterPro"/>
</dbReference>
<feature type="signal peptide" evidence="9">
    <location>
        <begin position="1"/>
        <end position="20"/>
    </location>
</feature>
<dbReference type="SUPFAM" id="SSF53474">
    <property type="entry name" value="alpha/beta-Hydrolases"/>
    <property type="match status" value="1"/>
</dbReference>